<dbReference type="AlphaFoldDB" id="A0A2P2P022"/>
<keyword evidence="1" id="KW-0812">Transmembrane</keyword>
<sequence>MSCCLLSSIISLNLSGAHLLLGYVLIIPELRDASHAFVSGNFTAKGSLTTVILMTSLPCFASYVLKPHDSLVYLLHNFRSPEKFVRQNFLLYKTKTTTKP</sequence>
<accession>A0A2P2P022</accession>
<evidence type="ECO:0000256" key="1">
    <source>
        <dbReference type="SAM" id="Phobius"/>
    </source>
</evidence>
<name>A0A2P2P022_RHIMU</name>
<protein>
    <submittedName>
        <fullName evidence="2">Uncharacterized protein</fullName>
    </submittedName>
</protein>
<reference evidence="2" key="1">
    <citation type="submission" date="2018-02" db="EMBL/GenBank/DDBJ databases">
        <title>Rhizophora mucronata_Transcriptome.</title>
        <authorList>
            <person name="Meera S.P."/>
            <person name="Sreeshan A."/>
            <person name="Augustine A."/>
        </authorList>
    </citation>
    <scope>NUCLEOTIDE SEQUENCE</scope>
    <source>
        <tissue evidence="2">Leaf</tissue>
    </source>
</reference>
<evidence type="ECO:0000313" key="2">
    <source>
        <dbReference type="EMBL" id="MBX48085.1"/>
    </source>
</evidence>
<proteinExistence type="predicted"/>
<dbReference type="EMBL" id="GGEC01067601">
    <property type="protein sequence ID" value="MBX48085.1"/>
    <property type="molecule type" value="Transcribed_RNA"/>
</dbReference>
<organism evidence="2">
    <name type="scientific">Rhizophora mucronata</name>
    <name type="common">Asiatic mangrove</name>
    <dbReference type="NCBI Taxonomy" id="61149"/>
    <lineage>
        <taxon>Eukaryota</taxon>
        <taxon>Viridiplantae</taxon>
        <taxon>Streptophyta</taxon>
        <taxon>Embryophyta</taxon>
        <taxon>Tracheophyta</taxon>
        <taxon>Spermatophyta</taxon>
        <taxon>Magnoliopsida</taxon>
        <taxon>eudicotyledons</taxon>
        <taxon>Gunneridae</taxon>
        <taxon>Pentapetalae</taxon>
        <taxon>rosids</taxon>
        <taxon>fabids</taxon>
        <taxon>Malpighiales</taxon>
        <taxon>Rhizophoraceae</taxon>
        <taxon>Rhizophora</taxon>
    </lineage>
</organism>
<feature type="transmembrane region" description="Helical" evidence="1">
    <location>
        <begin position="46"/>
        <end position="65"/>
    </location>
</feature>
<keyword evidence="1" id="KW-0472">Membrane</keyword>
<keyword evidence="1" id="KW-1133">Transmembrane helix</keyword>